<dbReference type="RefSeq" id="XP_067517957.1">
    <property type="nucleotide sequence ID" value="XM_067661856.1"/>
</dbReference>
<dbReference type="eggNOG" id="KOG4574">
    <property type="taxonomic scope" value="Eukaryota"/>
</dbReference>
<dbReference type="Pfam" id="PF00076">
    <property type="entry name" value="RRM_1"/>
    <property type="match status" value="1"/>
</dbReference>
<dbReference type="InterPro" id="IPR035979">
    <property type="entry name" value="RBD_domain_sf"/>
</dbReference>
<dbReference type="InParanoid" id="I1C281"/>
<sequence length="837" mass="93551">MRRPRSETVPTQQQHQLFHSSSSDAMPTLRNAPGSASIAPPFGSGIFNTITPWSDMSHTSTAADQQLSREDHHIASTFASLNLDEDRDNTRRTIHTSHSYSSLQLFAENQNDVQIKRPPSVMDLRFQGNRPRAMSAVDRHQSQETYPFQNIWRPSVEDNRRPYLRNSTSSADLLEAMTRQRKVATGAASPSPVIYDENYTNWENMASFETDLVDLSSSSSGQVPSRSLWVGQLDPTITKNELNNLFSKFGTIESIRILPDRECAFINYFGVEEALRARDALVNKMGCQLGNTTVKIGFGKLEAVLPLCVENTQEPTRALCKKKRDAVRAKRALHNREIMGPGTGIVKIGFAKVPLLKAAEDESFVAEPKEQQQEMMMYMMNEMMNDPNMISAIIAERKMIMQDFGEDEKDGPIFQVLHLPEQYFHTIPAAPELGQSRKVDISKLRDIKKRMDTGHISVKELEVIAMECFDELVELCSDYIGNTVIQRLFERCSEMTKSIMLERVAPYLGSIGVHKNGTWAAQKIIDTAKLPTQIDLICESIKPYVPALLLDKFGNYVVQCCLTLGPSQNQFIFDAIVDSCWEIAQGRFGARAVRATLECPHVTKRQQKYVAASLVQHALLLSTNANGALLLIWLLDTSGIPGRYRVLAPRLLPHLAHLCTHKLASLTVLKLINQRQEPDARNIILDALFFTPQSTEVIEGILHDQIHGVSLVQKILSSSYIELRERQRIAERVRQILQKLKLQHVQGYKRLIEEINMVMVDSVPGASLGAGIPSQFSISPSLAAAMHAKYLAVSQCLGQEDSLDQPQSTAAMMTNFYAAAAAAAIATNNNTEEKEAE</sequence>
<dbReference type="SUPFAM" id="SSF54928">
    <property type="entry name" value="RNA-binding domain, RBD"/>
    <property type="match status" value="1"/>
</dbReference>
<dbReference type="SUPFAM" id="SSF48371">
    <property type="entry name" value="ARM repeat"/>
    <property type="match status" value="1"/>
</dbReference>
<dbReference type="InterPro" id="IPR033133">
    <property type="entry name" value="PUM-HD"/>
</dbReference>
<accession>I1C281</accession>
<dbReference type="SMART" id="SM00360">
    <property type="entry name" value="RRM"/>
    <property type="match status" value="1"/>
</dbReference>
<evidence type="ECO:0008006" key="9">
    <source>
        <dbReference type="Google" id="ProtNLM"/>
    </source>
</evidence>
<organism evidence="7 8">
    <name type="scientific">Rhizopus delemar (strain RA 99-880 / ATCC MYA-4621 / FGSC 9543 / NRRL 43880)</name>
    <name type="common">Mucormycosis agent</name>
    <name type="synonym">Rhizopus arrhizus var. delemar</name>
    <dbReference type="NCBI Taxonomy" id="246409"/>
    <lineage>
        <taxon>Eukaryota</taxon>
        <taxon>Fungi</taxon>
        <taxon>Fungi incertae sedis</taxon>
        <taxon>Mucoromycota</taxon>
        <taxon>Mucoromycotina</taxon>
        <taxon>Mucoromycetes</taxon>
        <taxon>Mucorales</taxon>
        <taxon>Mucorineae</taxon>
        <taxon>Rhizopodaceae</taxon>
        <taxon>Rhizopus</taxon>
    </lineage>
</organism>
<evidence type="ECO:0000313" key="7">
    <source>
        <dbReference type="EMBL" id="EIE82561.1"/>
    </source>
</evidence>
<dbReference type="eggNOG" id="KOG0118">
    <property type="taxonomic scope" value="Eukaryota"/>
</dbReference>
<dbReference type="InterPro" id="IPR001313">
    <property type="entry name" value="Pumilio_RNA-bd_rpt"/>
</dbReference>
<keyword evidence="1" id="KW-0677">Repeat</keyword>
<proteinExistence type="predicted"/>
<evidence type="ECO:0000256" key="2">
    <source>
        <dbReference type="PROSITE-ProRule" id="PRU00176"/>
    </source>
</evidence>
<dbReference type="EMBL" id="CH476736">
    <property type="protein sequence ID" value="EIE82561.1"/>
    <property type="molecule type" value="Genomic_DNA"/>
</dbReference>
<dbReference type="GO" id="GO:0003723">
    <property type="term" value="F:RNA binding"/>
    <property type="evidence" value="ECO:0007669"/>
    <property type="project" value="UniProtKB-UniRule"/>
</dbReference>
<dbReference type="VEuPathDB" id="FungiDB:RO3G_07266"/>
<dbReference type="InterPro" id="IPR000504">
    <property type="entry name" value="RRM_dom"/>
</dbReference>
<dbReference type="PROSITE" id="PS50102">
    <property type="entry name" value="RRM"/>
    <property type="match status" value="1"/>
</dbReference>
<gene>
    <name evidence="7" type="ORF">RO3G_07266</name>
</gene>
<dbReference type="PROSITE" id="PS50303">
    <property type="entry name" value="PUM_HD"/>
    <property type="match status" value="1"/>
</dbReference>
<dbReference type="InterPro" id="IPR016024">
    <property type="entry name" value="ARM-type_fold"/>
</dbReference>
<evidence type="ECO:0000259" key="6">
    <source>
        <dbReference type="PROSITE" id="PS50303"/>
    </source>
</evidence>
<dbReference type="AlphaFoldDB" id="I1C281"/>
<feature type="domain" description="RRM" evidence="5">
    <location>
        <begin position="226"/>
        <end position="301"/>
    </location>
</feature>
<evidence type="ECO:0000256" key="4">
    <source>
        <dbReference type="SAM" id="MobiDB-lite"/>
    </source>
</evidence>
<feature type="domain" description="PUM-HD" evidence="6">
    <location>
        <begin position="400"/>
        <end position="759"/>
    </location>
</feature>
<dbReference type="Gene3D" id="1.25.10.10">
    <property type="entry name" value="Leucine-rich Repeat Variant"/>
    <property type="match status" value="1"/>
</dbReference>
<dbReference type="Proteomes" id="UP000009138">
    <property type="component" value="Unassembled WGS sequence"/>
</dbReference>
<evidence type="ECO:0000256" key="3">
    <source>
        <dbReference type="PROSITE-ProRule" id="PRU00317"/>
    </source>
</evidence>
<dbReference type="GO" id="GO:0000288">
    <property type="term" value="P:nuclear-transcribed mRNA catabolic process, deadenylation-dependent decay"/>
    <property type="evidence" value="ECO:0007669"/>
    <property type="project" value="TreeGrafter"/>
</dbReference>
<evidence type="ECO:0000256" key="1">
    <source>
        <dbReference type="ARBA" id="ARBA00022737"/>
    </source>
</evidence>
<dbReference type="Gene3D" id="3.30.70.330">
    <property type="match status" value="1"/>
</dbReference>
<feature type="region of interest" description="Disordered" evidence="4">
    <location>
        <begin position="1"/>
        <end position="40"/>
    </location>
</feature>
<dbReference type="PROSITE" id="PS50302">
    <property type="entry name" value="PUM"/>
    <property type="match status" value="2"/>
</dbReference>
<dbReference type="Pfam" id="PF00806">
    <property type="entry name" value="PUF"/>
    <property type="match status" value="3"/>
</dbReference>
<name>I1C281_RHIO9</name>
<feature type="compositionally biased region" description="Low complexity" evidence="4">
    <location>
        <begin position="12"/>
        <end position="23"/>
    </location>
</feature>
<keyword evidence="2" id="KW-0694">RNA-binding</keyword>
<reference evidence="7 8" key="1">
    <citation type="journal article" date="2009" name="PLoS Genet.">
        <title>Genomic analysis of the basal lineage fungus Rhizopus oryzae reveals a whole-genome duplication.</title>
        <authorList>
            <person name="Ma L.-J."/>
            <person name="Ibrahim A.S."/>
            <person name="Skory C."/>
            <person name="Grabherr M.G."/>
            <person name="Burger G."/>
            <person name="Butler M."/>
            <person name="Elias M."/>
            <person name="Idnurm A."/>
            <person name="Lang B.F."/>
            <person name="Sone T."/>
            <person name="Abe A."/>
            <person name="Calvo S.E."/>
            <person name="Corrochano L.M."/>
            <person name="Engels R."/>
            <person name="Fu J."/>
            <person name="Hansberg W."/>
            <person name="Kim J.-M."/>
            <person name="Kodira C.D."/>
            <person name="Koehrsen M.J."/>
            <person name="Liu B."/>
            <person name="Miranda-Saavedra D."/>
            <person name="O'Leary S."/>
            <person name="Ortiz-Castellanos L."/>
            <person name="Poulter R."/>
            <person name="Rodriguez-Romero J."/>
            <person name="Ruiz-Herrera J."/>
            <person name="Shen Y.-Q."/>
            <person name="Zeng Q."/>
            <person name="Galagan J."/>
            <person name="Birren B.W."/>
            <person name="Cuomo C.A."/>
            <person name="Wickes B.L."/>
        </authorList>
    </citation>
    <scope>NUCLEOTIDE SEQUENCE [LARGE SCALE GENOMIC DNA]</scope>
    <source>
        <strain evidence="8">RA 99-880 / ATCC MYA-4621 / FGSC 9543 / NRRL 43880</strain>
    </source>
</reference>
<dbReference type="FunCoup" id="I1C281">
    <property type="interactions" value="10"/>
</dbReference>
<dbReference type="InterPro" id="IPR012677">
    <property type="entry name" value="Nucleotide-bd_a/b_plait_sf"/>
</dbReference>
<dbReference type="InterPro" id="IPR052645">
    <property type="entry name" value="Pumilio_domain_protein"/>
</dbReference>
<dbReference type="SMART" id="SM00025">
    <property type="entry name" value="Pumilio"/>
    <property type="match status" value="6"/>
</dbReference>
<dbReference type="PANTHER" id="PTHR47093:SF1">
    <property type="entry name" value="PROTEIN JSN1-RELATED"/>
    <property type="match status" value="1"/>
</dbReference>
<feature type="repeat" description="Pumilio" evidence="3">
    <location>
        <begin position="540"/>
        <end position="578"/>
    </location>
</feature>
<evidence type="ECO:0000259" key="5">
    <source>
        <dbReference type="PROSITE" id="PS50102"/>
    </source>
</evidence>
<evidence type="ECO:0000313" key="8">
    <source>
        <dbReference type="Proteomes" id="UP000009138"/>
    </source>
</evidence>
<keyword evidence="8" id="KW-1185">Reference proteome</keyword>
<protein>
    <recommendedName>
        <fullName evidence="9">PUM-HD domain-containing protein</fullName>
    </recommendedName>
</protein>
<dbReference type="PANTHER" id="PTHR47093">
    <property type="entry name" value="PROTEIN JSN1-RELATED"/>
    <property type="match status" value="1"/>
</dbReference>
<dbReference type="STRING" id="246409.I1C281"/>
<feature type="repeat" description="Pumilio" evidence="3">
    <location>
        <begin position="465"/>
        <end position="502"/>
    </location>
</feature>
<dbReference type="OrthoDB" id="2017782at2759"/>
<dbReference type="InterPro" id="IPR011989">
    <property type="entry name" value="ARM-like"/>
</dbReference>
<dbReference type="GeneID" id="93614237"/>
<dbReference type="OMA" id="NKEIMGP"/>